<sequence length="171" mass="19473">MSNEIRIYVVDLAPYNAGHLHGVWIDACEDISDIWEQIKTMLVDSPVENSEEYAIHDYEGFGGYALSEYEGIENAHEIACFIAEYPDFGGELLKHFGGDLEEAKTATEDNYCGCYQSLADYAQELTEETTQIPESLTCYIDYERMGRDMEMGGDIFTIDPSFETVHVFWSR</sequence>
<dbReference type="Pfam" id="PF07275">
    <property type="entry name" value="ArdA"/>
    <property type="match status" value="1"/>
</dbReference>
<organism evidence="1 2">
    <name type="scientific">Nitrosovibrio tenuis</name>
    <dbReference type="NCBI Taxonomy" id="1233"/>
    <lineage>
        <taxon>Bacteria</taxon>
        <taxon>Pseudomonadati</taxon>
        <taxon>Pseudomonadota</taxon>
        <taxon>Betaproteobacteria</taxon>
        <taxon>Nitrosomonadales</taxon>
        <taxon>Nitrosomonadaceae</taxon>
        <taxon>Nitrosovibrio</taxon>
    </lineage>
</organism>
<dbReference type="Gene3D" id="3.10.20.480">
    <property type="entry name" value="Antirestriction protein ArdA, domain 1"/>
    <property type="match status" value="1"/>
</dbReference>
<dbReference type="AlphaFoldDB" id="A0A1H7MSK6"/>
<evidence type="ECO:0000313" key="1">
    <source>
        <dbReference type="EMBL" id="SEL14280.1"/>
    </source>
</evidence>
<accession>A0A1H7MSK6</accession>
<reference evidence="1 2" key="1">
    <citation type="submission" date="2016-10" db="EMBL/GenBank/DDBJ databases">
        <authorList>
            <person name="de Groot N.N."/>
        </authorList>
    </citation>
    <scope>NUCLEOTIDE SEQUENCE [LARGE SCALE GENOMIC DNA]</scope>
    <source>
        <strain evidence="1 2">Nv1</strain>
    </source>
</reference>
<keyword evidence="2" id="KW-1185">Reference proteome</keyword>
<dbReference type="InterPro" id="IPR041893">
    <property type="entry name" value="ArdA_dom3"/>
</dbReference>
<dbReference type="Gene3D" id="1.10.10.1190">
    <property type="entry name" value="Antirestriction protein ArdA, domain 3"/>
    <property type="match status" value="1"/>
</dbReference>
<dbReference type="InterPro" id="IPR041895">
    <property type="entry name" value="ArdA_dom1"/>
</dbReference>
<dbReference type="InterPro" id="IPR009899">
    <property type="entry name" value="ArdA"/>
</dbReference>
<proteinExistence type="predicted"/>
<name>A0A1H7MSK6_9PROT</name>
<dbReference type="Proteomes" id="UP000198620">
    <property type="component" value="Unassembled WGS sequence"/>
</dbReference>
<dbReference type="STRING" id="1233.SAMN05216387_105200"/>
<evidence type="ECO:0000313" key="2">
    <source>
        <dbReference type="Proteomes" id="UP000198620"/>
    </source>
</evidence>
<dbReference type="OrthoDB" id="944647at2"/>
<gene>
    <name evidence="1" type="ORF">SAMN05216387_105200</name>
</gene>
<dbReference type="RefSeq" id="WP_090828642.1">
    <property type="nucleotide sequence ID" value="NZ_FOBH01000005.1"/>
</dbReference>
<dbReference type="EMBL" id="FOBH01000005">
    <property type="protein sequence ID" value="SEL14280.1"/>
    <property type="molecule type" value="Genomic_DNA"/>
</dbReference>
<protein>
    <submittedName>
        <fullName evidence="1">Antirestriction protein (ArdA)</fullName>
    </submittedName>
</protein>